<dbReference type="AlphaFoldDB" id="A0A9N9DN02"/>
<feature type="non-terminal residue" evidence="6">
    <location>
        <position position="106"/>
    </location>
</feature>
<keyword evidence="3" id="KW-0863">Zinc-finger</keyword>
<evidence type="ECO:0000256" key="4">
    <source>
        <dbReference type="ARBA" id="ARBA00022833"/>
    </source>
</evidence>
<evidence type="ECO:0000256" key="1">
    <source>
        <dbReference type="ARBA" id="ARBA00004123"/>
    </source>
</evidence>
<dbReference type="SUPFAM" id="SSF53098">
    <property type="entry name" value="Ribonuclease H-like"/>
    <property type="match status" value="1"/>
</dbReference>
<gene>
    <name evidence="6" type="ORF">RFULGI_LOCUS8079</name>
</gene>
<proteinExistence type="predicted"/>
<evidence type="ECO:0000256" key="5">
    <source>
        <dbReference type="ARBA" id="ARBA00023242"/>
    </source>
</evidence>
<keyword evidence="4" id="KW-0862">Zinc</keyword>
<reference evidence="6" key="1">
    <citation type="submission" date="2021-06" db="EMBL/GenBank/DDBJ databases">
        <authorList>
            <person name="Kallberg Y."/>
            <person name="Tangrot J."/>
            <person name="Rosling A."/>
        </authorList>
    </citation>
    <scope>NUCLEOTIDE SEQUENCE</scope>
    <source>
        <strain evidence="6">IN212</strain>
    </source>
</reference>
<dbReference type="OrthoDB" id="2434869at2759"/>
<dbReference type="Proteomes" id="UP000789396">
    <property type="component" value="Unassembled WGS sequence"/>
</dbReference>
<evidence type="ECO:0000313" key="6">
    <source>
        <dbReference type="EMBL" id="CAG8640882.1"/>
    </source>
</evidence>
<keyword evidence="2" id="KW-0479">Metal-binding</keyword>
<dbReference type="InterPro" id="IPR012337">
    <property type="entry name" value="RNaseH-like_sf"/>
</dbReference>
<comment type="caution">
    <text evidence="6">The sequence shown here is derived from an EMBL/GenBank/DDBJ whole genome shotgun (WGS) entry which is preliminary data.</text>
</comment>
<dbReference type="GO" id="GO:0008270">
    <property type="term" value="F:zinc ion binding"/>
    <property type="evidence" value="ECO:0007669"/>
    <property type="project" value="UniProtKB-KW"/>
</dbReference>
<evidence type="ECO:0000256" key="3">
    <source>
        <dbReference type="ARBA" id="ARBA00022771"/>
    </source>
</evidence>
<dbReference type="EMBL" id="CAJVPZ010012561">
    <property type="protein sequence ID" value="CAG8640882.1"/>
    <property type="molecule type" value="Genomic_DNA"/>
</dbReference>
<comment type="subcellular location">
    <subcellularLocation>
        <location evidence="1">Nucleus</location>
    </subcellularLocation>
</comment>
<accession>A0A9N9DN02</accession>
<dbReference type="PANTHER" id="PTHR46481">
    <property type="entry name" value="ZINC FINGER BED DOMAIN-CONTAINING PROTEIN 4"/>
    <property type="match status" value="1"/>
</dbReference>
<keyword evidence="5" id="KW-0539">Nucleus</keyword>
<keyword evidence="7" id="KW-1185">Reference proteome</keyword>
<dbReference type="PANTHER" id="PTHR46481:SF10">
    <property type="entry name" value="ZINC FINGER BED DOMAIN-CONTAINING PROTEIN 39"/>
    <property type="match status" value="1"/>
</dbReference>
<sequence length="106" mass="12178">MNHKNAHNRAPVRDYLLPTSDGGITTDNASNMIAMGRVLKDKMYNEFNNQHLQHFHCGAHILNIIVEEGIKLISKEISKAREFSMKLRNSLSLIRELKQIFEMSVN</sequence>
<dbReference type="InterPro" id="IPR052035">
    <property type="entry name" value="ZnF_BED_domain_contain"/>
</dbReference>
<name>A0A9N9DN02_9GLOM</name>
<evidence type="ECO:0000256" key="2">
    <source>
        <dbReference type="ARBA" id="ARBA00022723"/>
    </source>
</evidence>
<protein>
    <submittedName>
        <fullName evidence="6">7794_t:CDS:1</fullName>
    </submittedName>
</protein>
<dbReference type="GO" id="GO:0005634">
    <property type="term" value="C:nucleus"/>
    <property type="evidence" value="ECO:0007669"/>
    <property type="project" value="UniProtKB-SubCell"/>
</dbReference>
<organism evidence="6 7">
    <name type="scientific">Racocetra fulgida</name>
    <dbReference type="NCBI Taxonomy" id="60492"/>
    <lineage>
        <taxon>Eukaryota</taxon>
        <taxon>Fungi</taxon>
        <taxon>Fungi incertae sedis</taxon>
        <taxon>Mucoromycota</taxon>
        <taxon>Glomeromycotina</taxon>
        <taxon>Glomeromycetes</taxon>
        <taxon>Diversisporales</taxon>
        <taxon>Gigasporaceae</taxon>
        <taxon>Racocetra</taxon>
    </lineage>
</organism>
<evidence type="ECO:0000313" key="7">
    <source>
        <dbReference type="Proteomes" id="UP000789396"/>
    </source>
</evidence>